<accession>A0A485K3T2</accession>
<name>A0A485K3T2_9STRA</name>
<gene>
    <name evidence="3" type="primary">Aste57867_512</name>
    <name evidence="2" type="ORF">As57867_000511</name>
    <name evidence="3" type="ORF">ASTE57867_512</name>
</gene>
<dbReference type="Proteomes" id="UP000332933">
    <property type="component" value="Unassembled WGS sequence"/>
</dbReference>
<evidence type="ECO:0000313" key="4">
    <source>
        <dbReference type="Proteomes" id="UP000332933"/>
    </source>
</evidence>
<feature type="transmembrane region" description="Helical" evidence="1">
    <location>
        <begin position="18"/>
        <end position="36"/>
    </location>
</feature>
<dbReference type="EMBL" id="CAADRA010000027">
    <property type="protein sequence ID" value="VFT77737.1"/>
    <property type="molecule type" value="Genomic_DNA"/>
</dbReference>
<dbReference type="AlphaFoldDB" id="A0A485K3T2"/>
<dbReference type="EMBL" id="VJMH01000027">
    <property type="protein sequence ID" value="KAF0720157.1"/>
    <property type="molecule type" value="Genomic_DNA"/>
</dbReference>
<evidence type="ECO:0000256" key="1">
    <source>
        <dbReference type="SAM" id="Phobius"/>
    </source>
</evidence>
<proteinExistence type="predicted"/>
<evidence type="ECO:0000313" key="3">
    <source>
        <dbReference type="EMBL" id="VFT77737.1"/>
    </source>
</evidence>
<organism evidence="3 4">
    <name type="scientific">Aphanomyces stellatus</name>
    <dbReference type="NCBI Taxonomy" id="120398"/>
    <lineage>
        <taxon>Eukaryota</taxon>
        <taxon>Sar</taxon>
        <taxon>Stramenopiles</taxon>
        <taxon>Oomycota</taxon>
        <taxon>Saprolegniomycetes</taxon>
        <taxon>Saprolegniales</taxon>
        <taxon>Verrucalvaceae</taxon>
        <taxon>Aphanomyces</taxon>
    </lineage>
</organism>
<reference evidence="2" key="2">
    <citation type="submission" date="2019-06" db="EMBL/GenBank/DDBJ databases">
        <title>Genomics analysis of Aphanomyces spp. identifies a new class of oomycete effector associated with host adaptation.</title>
        <authorList>
            <person name="Gaulin E."/>
        </authorList>
    </citation>
    <scope>NUCLEOTIDE SEQUENCE</scope>
    <source>
        <strain evidence="2">CBS 578.67</strain>
    </source>
</reference>
<sequence>MLAVTTAQRHMPHQVETICGFAYIFGSLGLSIYYLFTNFNASGAHSYLVDMTNVQLTTMSDSATLDLFAPSMALQKDYSHFYNPIPVSSAYARSILYTKRTDFAVILQALRYPTNQLLNQFTQYCWLDFNRTWETAHTDARQARCDARYTANVAVYWEAYLRNVKWDLFQSAYGGPSGSFTVTIANAILKNGTGQAFLDHVSACNGNVPVADELAYWTSNGLTYFQTQYQNFYDVGIVDTVEVVTALGQAQELTLKRAKTFSRDSGWTTINMNWGVGNDLYLSQAFGYSIIRSNPTNVRYLALCTDPVMIANGNCAPTYDQIYGYTHRMPLVNITHATLGQYNSIDMFVQSVPRHLVKFVTTVRSLVVSQTLLVESFYQAMTNIQTPTLLDPAPVAWTSNPNLLFMGGDPTCPSRTPRLFVQ</sequence>
<keyword evidence="1" id="KW-0812">Transmembrane</keyword>
<protein>
    <submittedName>
        <fullName evidence="3">Aste57867_512 protein</fullName>
    </submittedName>
</protein>
<keyword evidence="4" id="KW-1185">Reference proteome</keyword>
<keyword evidence="1" id="KW-1133">Transmembrane helix</keyword>
<reference evidence="3 4" key="1">
    <citation type="submission" date="2019-03" db="EMBL/GenBank/DDBJ databases">
        <authorList>
            <person name="Gaulin E."/>
            <person name="Dumas B."/>
        </authorList>
    </citation>
    <scope>NUCLEOTIDE SEQUENCE [LARGE SCALE GENOMIC DNA]</scope>
    <source>
        <strain evidence="3">CBS 568.67</strain>
    </source>
</reference>
<dbReference type="OrthoDB" id="78168at2759"/>
<keyword evidence="1" id="KW-0472">Membrane</keyword>
<evidence type="ECO:0000313" key="2">
    <source>
        <dbReference type="EMBL" id="KAF0720157.1"/>
    </source>
</evidence>